<accession>A0A9N8ZP99</accession>
<evidence type="ECO:0000313" key="2">
    <source>
        <dbReference type="EMBL" id="CAG8502218.1"/>
    </source>
</evidence>
<keyword evidence="1" id="KW-0175">Coiled coil</keyword>
<keyword evidence="3" id="KW-1185">Reference proteome</keyword>
<organism evidence="2 3">
    <name type="scientific">Funneliformis caledonium</name>
    <dbReference type="NCBI Taxonomy" id="1117310"/>
    <lineage>
        <taxon>Eukaryota</taxon>
        <taxon>Fungi</taxon>
        <taxon>Fungi incertae sedis</taxon>
        <taxon>Mucoromycota</taxon>
        <taxon>Glomeromycotina</taxon>
        <taxon>Glomeromycetes</taxon>
        <taxon>Glomerales</taxon>
        <taxon>Glomeraceae</taxon>
        <taxon>Funneliformis</taxon>
    </lineage>
</organism>
<comment type="caution">
    <text evidence="2">The sequence shown here is derived from an EMBL/GenBank/DDBJ whole genome shotgun (WGS) entry which is preliminary data.</text>
</comment>
<gene>
    <name evidence="2" type="ORF">FCALED_LOCUS3764</name>
</gene>
<dbReference type="EMBL" id="CAJVPQ010000681">
    <property type="protein sequence ID" value="CAG8502218.1"/>
    <property type="molecule type" value="Genomic_DNA"/>
</dbReference>
<evidence type="ECO:0000313" key="3">
    <source>
        <dbReference type="Proteomes" id="UP000789570"/>
    </source>
</evidence>
<feature type="coiled-coil region" evidence="1">
    <location>
        <begin position="5"/>
        <end position="32"/>
    </location>
</feature>
<name>A0A9N8ZP99_9GLOM</name>
<protein>
    <submittedName>
        <fullName evidence="2">6175_t:CDS:1</fullName>
    </submittedName>
</protein>
<reference evidence="2" key="1">
    <citation type="submission" date="2021-06" db="EMBL/GenBank/DDBJ databases">
        <authorList>
            <person name="Kallberg Y."/>
            <person name="Tangrot J."/>
            <person name="Rosling A."/>
        </authorList>
    </citation>
    <scope>NUCLEOTIDE SEQUENCE</scope>
    <source>
        <strain evidence="2">UK204</strain>
    </source>
</reference>
<dbReference type="AlphaFoldDB" id="A0A9N8ZP99"/>
<evidence type="ECO:0000256" key="1">
    <source>
        <dbReference type="SAM" id="Coils"/>
    </source>
</evidence>
<dbReference type="Proteomes" id="UP000789570">
    <property type="component" value="Unassembled WGS sequence"/>
</dbReference>
<sequence length="58" mass="7167">MVTVKKTEQELYDDAERELNDVKRILEEFVNERYKKCLTVLEDRLWKKKYSDKVEKNE</sequence>
<proteinExistence type="predicted"/>